<proteinExistence type="inferred from homology"/>
<dbReference type="PANTHER" id="PTHR11795">
    <property type="entry name" value="BRANCHED-CHAIN AMINO ACID TRANSPORT SYSTEM PERMEASE PROTEIN LIVH"/>
    <property type="match status" value="1"/>
</dbReference>
<dbReference type="EMBL" id="FNTI01000001">
    <property type="protein sequence ID" value="SEC75745.1"/>
    <property type="molecule type" value="Genomic_DNA"/>
</dbReference>
<feature type="transmembrane region" description="Helical" evidence="9">
    <location>
        <begin position="60"/>
        <end position="83"/>
    </location>
</feature>
<keyword evidence="2" id="KW-0813">Transport</keyword>
<evidence type="ECO:0000256" key="9">
    <source>
        <dbReference type="SAM" id="Phobius"/>
    </source>
</evidence>
<dbReference type="PANTHER" id="PTHR11795:SF445">
    <property type="entry name" value="AMINO ACID ABC TRANSPORTER PERMEASE PROTEIN"/>
    <property type="match status" value="1"/>
</dbReference>
<organism evidence="10 11">
    <name type="scientific">Bradyrhizobium lablabi</name>
    <dbReference type="NCBI Taxonomy" id="722472"/>
    <lineage>
        <taxon>Bacteria</taxon>
        <taxon>Pseudomonadati</taxon>
        <taxon>Pseudomonadota</taxon>
        <taxon>Alphaproteobacteria</taxon>
        <taxon>Hyphomicrobiales</taxon>
        <taxon>Nitrobacteraceae</taxon>
        <taxon>Bradyrhizobium</taxon>
    </lineage>
</organism>
<evidence type="ECO:0000256" key="7">
    <source>
        <dbReference type="ARBA" id="ARBA00023136"/>
    </source>
</evidence>
<evidence type="ECO:0000313" key="10">
    <source>
        <dbReference type="EMBL" id="SEC75745.1"/>
    </source>
</evidence>
<evidence type="ECO:0000256" key="1">
    <source>
        <dbReference type="ARBA" id="ARBA00004651"/>
    </source>
</evidence>
<evidence type="ECO:0000256" key="3">
    <source>
        <dbReference type="ARBA" id="ARBA00022475"/>
    </source>
</evidence>
<gene>
    <name evidence="10" type="ORF">SAMN05444171_2191</name>
</gene>
<keyword evidence="4 9" id="KW-0812">Transmembrane</keyword>
<feature type="transmembrane region" description="Helical" evidence="9">
    <location>
        <begin position="6"/>
        <end position="28"/>
    </location>
</feature>
<dbReference type="GO" id="GO:0022857">
    <property type="term" value="F:transmembrane transporter activity"/>
    <property type="evidence" value="ECO:0007669"/>
    <property type="project" value="InterPro"/>
</dbReference>
<feature type="transmembrane region" description="Helical" evidence="9">
    <location>
        <begin position="188"/>
        <end position="211"/>
    </location>
</feature>
<dbReference type="AlphaFoldDB" id="A0A1M6W370"/>
<dbReference type="GO" id="GO:0005886">
    <property type="term" value="C:plasma membrane"/>
    <property type="evidence" value="ECO:0007669"/>
    <property type="project" value="UniProtKB-SubCell"/>
</dbReference>
<feature type="transmembrane region" description="Helical" evidence="9">
    <location>
        <begin position="254"/>
        <end position="275"/>
    </location>
</feature>
<reference evidence="10 11" key="1">
    <citation type="submission" date="2016-10" db="EMBL/GenBank/DDBJ databases">
        <authorList>
            <person name="de Groot N.N."/>
        </authorList>
    </citation>
    <scope>NUCLEOTIDE SEQUENCE [LARGE SCALE GENOMIC DNA]</scope>
    <source>
        <strain evidence="10 11">GAS522</strain>
    </source>
</reference>
<evidence type="ECO:0000313" key="11">
    <source>
        <dbReference type="Proteomes" id="UP000183208"/>
    </source>
</evidence>
<name>A0A1M6W370_9BRAD</name>
<accession>A0A1M6W370</accession>
<dbReference type="CDD" id="cd06582">
    <property type="entry name" value="TM_PBP1_LivH_like"/>
    <property type="match status" value="1"/>
</dbReference>
<evidence type="ECO:0000256" key="6">
    <source>
        <dbReference type="ARBA" id="ARBA00022989"/>
    </source>
</evidence>
<sequence length="287" mass="29610">MPLTELLIGGILLGGVYALMACGLNLIFGVMRVINFAHGDILAVAALSTVSIVVGFKLPFWLAVILVPTGCALLGILIHVLILRRIESAPMIMSLLATYALSTILVNVAILIWGGGYSGLPGVLGGSIRLLGVNVSVSRLVSFVCAIGVSLAIWWLLQFTRFGRAVRSASQAPELASISGIAVERVRLATFALGSGMAGLAGVLVAPAFAIDPQLGSRFIIKAFAVIIVGGMGSYPGAMLAALLLGVVEVVGSYFAGAVIGSAFLFLLMLGVLLVRPRGLLGAGVRI</sequence>
<protein>
    <submittedName>
        <fullName evidence="10">Amino acid/amide ABC transporter membrane protein 1, HAAT family</fullName>
    </submittedName>
</protein>
<evidence type="ECO:0000256" key="5">
    <source>
        <dbReference type="ARBA" id="ARBA00022970"/>
    </source>
</evidence>
<dbReference type="InterPro" id="IPR001851">
    <property type="entry name" value="ABC_transp_permease"/>
</dbReference>
<keyword evidence="5" id="KW-0029">Amino-acid transport</keyword>
<keyword evidence="6 9" id="KW-1133">Transmembrane helix</keyword>
<dbReference type="Proteomes" id="UP000183208">
    <property type="component" value="Unassembled WGS sequence"/>
</dbReference>
<dbReference type="Pfam" id="PF02653">
    <property type="entry name" value="BPD_transp_2"/>
    <property type="match status" value="1"/>
</dbReference>
<dbReference type="InterPro" id="IPR052157">
    <property type="entry name" value="BCAA_transport_permease"/>
</dbReference>
<dbReference type="OrthoDB" id="9807115at2"/>
<evidence type="ECO:0000256" key="4">
    <source>
        <dbReference type="ARBA" id="ARBA00022692"/>
    </source>
</evidence>
<comment type="similarity">
    <text evidence="8">Belongs to the binding-protein-dependent transport system permease family. LivHM subfamily.</text>
</comment>
<keyword evidence="7 9" id="KW-0472">Membrane</keyword>
<evidence type="ECO:0000256" key="8">
    <source>
        <dbReference type="ARBA" id="ARBA00037998"/>
    </source>
</evidence>
<keyword evidence="3" id="KW-1003">Cell membrane</keyword>
<feature type="transmembrane region" description="Helical" evidence="9">
    <location>
        <begin position="136"/>
        <end position="157"/>
    </location>
</feature>
<feature type="transmembrane region" description="Helical" evidence="9">
    <location>
        <begin position="95"/>
        <end position="116"/>
    </location>
</feature>
<feature type="transmembrane region" description="Helical" evidence="9">
    <location>
        <begin position="223"/>
        <end position="247"/>
    </location>
</feature>
<dbReference type="RefSeq" id="WP_074818732.1">
    <property type="nucleotide sequence ID" value="NZ_FNTI01000001.1"/>
</dbReference>
<evidence type="ECO:0000256" key="2">
    <source>
        <dbReference type="ARBA" id="ARBA00022448"/>
    </source>
</evidence>
<comment type="subcellular location">
    <subcellularLocation>
        <location evidence="1">Cell membrane</location>
        <topology evidence="1">Multi-pass membrane protein</topology>
    </subcellularLocation>
</comment>
<feature type="transmembrane region" description="Helical" evidence="9">
    <location>
        <begin position="35"/>
        <end position="54"/>
    </location>
</feature>
<dbReference type="GO" id="GO:0006865">
    <property type="term" value="P:amino acid transport"/>
    <property type="evidence" value="ECO:0007669"/>
    <property type="project" value="UniProtKB-KW"/>
</dbReference>